<evidence type="ECO:0000256" key="3">
    <source>
        <dbReference type="ARBA" id="ARBA00022448"/>
    </source>
</evidence>
<name>A0A840RHB2_9NEIS</name>
<evidence type="ECO:0000313" key="9">
    <source>
        <dbReference type="EMBL" id="MBB5191820.1"/>
    </source>
</evidence>
<comment type="similarity">
    <text evidence="2">Belongs to the ATPase gamma chain family.</text>
</comment>
<reference evidence="9 10" key="1">
    <citation type="submission" date="2020-08" db="EMBL/GenBank/DDBJ databases">
        <title>Genomic Encyclopedia of Type Strains, Phase IV (KMG-IV): sequencing the most valuable type-strain genomes for metagenomic binning, comparative biology and taxonomic classification.</title>
        <authorList>
            <person name="Goeker M."/>
        </authorList>
    </citation>
    <scope>NUCLEOTIDE SEQUENCE [LARGE SCALE GENOMIC DNA]</scope>
    <source>
        <strain evidence="9 10">DSM 18233</strain>
    </source>
</reference>
<protein>
    <submittedName>
        <fullName evidence="9">F0F1-type ATP synthase gamma subunit</fullName>
    </submittedName>
</protein>
<keyword evidence="5" id="KW-0406">Ion transport</keyword>
<comment type="caution">
    <text evidence="9">The sequence shown here is derived from an EMBL/GenBank/DDBJ whole genome shotgun (WGS) entry which is preliminary data.</text>
</comment>
<keyword evidence="6" id="KW-0472">Membrane</keyword>
<organism evidence="9 10">
    <name type="scientific">Silvimonas terrae</name>
    <dbReference type="NCBI Taxonomy" id="300266"/>
    <lineage>
        <taxon>Bacteria</taxon>
        <taxon>Pseudomonadati</taxon>
        <taxon>Pseudomonadota</taxon>
        <taxon>Betaproteobacteria</taxon>
        <taxon>Neisseriales</taxon>
        <taxon>Chitinibacteraceae</taxon>
        <taxon>Silvimonas</taxon>
    </lineage>
</organism>
<evidence type="ECO:0000256" key="2">
    <source>
        <dbReference type="ARBA" id="ARBA00007681"/>
    </source>
</evidence>
<gene>
    <name evidence="9" type="ORF">HNQ50_002550</name>
</gene>
<evidence type="ECO:0000256" key="4">
    <source>
        <dbReference type="ARBA" id="ARBA00022781"/>
    </source>
</evidence>
<evidence type="ECO:0000256" key="6">
    <source>
        <dbReference type="ARBA" id="ARBA00023136"/>
    </source>
</evidence>
<dbReference type="Gene3D" id="1.10.287.80">
    <property type="entry name" value="ATP synthase, gamma subunit, helix hairpin domain"/>
    <property type="match status" value="1"/>
</dbReference>
<evidence type="ECO:0000256" key="7">
    <source>
        <dbReference type="ARBA" id="ARBA00023196"/>
    </source>
</evidence>
<sequence>MKPGNLQLRYNKTRQTTLTTELMEFVSGASAV</sequence>
<dbReference type="GO" id="GO:0045259">
    <property type="term" value="C:proton-transporting ATP synthase complex"/>
    <property type="evidence" value="ECO:0007669"/>
    <property type="project" value="UniProtKB-KW"/>
</dbReference>
<dbReference type="AlphaFoldDB" id="A0A840RHB2"/>
<dbReference type="EMBL" id="JACHHN010000004">
    <property type="protein sequence ID" value="MBB5191820.1"/>
    <property type="molecule type" value="Genomic_DNA"/>
</dbReference>
<dbReference type="Proteomes" id="UP000543030">
    <property type="component" value="Unassembled WGS sequence"/>
</dbReference>
<proteinExistence type="inferred from homology"/>
<dbReference type="InterPro" id="IPR035968">
    <property type="entry name" value="ATP_synth_F1_ATPase_gsu"/>
</dbReference>
<keyword evidence="7" id="KW-0139">CF(1)</keyword>
<evidence type="ECO:0000256" key="8">
    <source>
        <dbReference type="ARBA" id="ARBA00023310"/>
    </source>
</evidence>
<keyword evidence="3" id="KW-0813">Transport</keyword>
<comment type="subcellular location">
    <subcellularLocation>
        <location evidence="1">Membrane</location>
        <topology evidence="1">Peripheral membrane protein</topology>
    </subcellularLocation>
</comment>
<evidence type="ECO:0000313" key="10">
    <source>
        <dbReference type="Proteomes" id="UP000543030"/>
    </source>
</evidence>
<evidence type="ECO:0000256" key="1">
    <source>
        <dbReference type="ARBA" id="ARBA00004170"/>
    </source>
</evidence>
<dbReference type="SUPFAM" id="SSF52943">
    <property type="entry name" value="ATP synthase (F1-ATPase), gamma subunit"/>
    <property type="match status" value="1"/>
</dbReference>
<accession>A0A840RHB2</accession>
<dbReference type="GO" id="GO:0046933">
    <property type="term" value="F:proton-transporting ATP synthase activity, rotational mechanism"/>
    <property type="evidence" value="ECO:0007669"/>
    <property type="project" value="InterPro"/>
</dbReference>
<keyword evidence="4" id="KW-0375">Hydrogen ion transport</keyword>
<keyword evidence="8" id="KW-0066">ATP synthesis</keyword>
<dbReference type="RefSeq" id="WP_184101189.1">
    <property type="nucleotide sequence ID" value="NZ_JACHHN010000004.1"/>
</dbReference>
<keyword evidence="10" id="KW-1185">Reference proteome</keyword>
<evidence type="ECO:0000256" key="5">
    <source>
        <dbReference type="ARBA" id="ARBA00023065"/>
    </source>
</evidence>